<gene>
    <name evidence="1" type="ORF">FB554_0161</name>
</gene>
<protein>
    <submittedName>
        <fullName evidence="1">Uncharacterized protein</fullName>
    </submittedName>
</protein>
<dbReference type="Proteomes" id="UP000318336">
    <property type="component" value="Unassembled WGS sequence"/>
</dbReference>
<evidence type="ECO:0000313" key="1">
    <source>
        <dbReference type="EMBL" id="TQL32046.1"/>
    </source>
</evidence>
<proteinExistence type="predicted"/>
<organism evidence="1 2">
    <name type="scientific">Barrientosiimonas humi</name>
    <dbReference type="NCBI Taxonomy" id="999931"/>
    <lineage>
        <taxon>Bacteria</taxon>
        <taxon>Bacillati</taxon>
        <taxon>Actinomycetota</taxon>
        <taxon>Actinomycetes</taxon>
        <taxon>Micrococcales</taxon>
        <taxon>Dermacoccaceae</taxon>
        <taxon>Barrientosiimonas</taxon>
    </lineage>
</organism>
<dbReference type="EMBL" id="VFOK01000001">
    <property type="protein sequence ID" value="TQL32046.1"/>
    <property type="molecule type" value="Genomic_DNA"/>
</dbReference>
<evidence type="ECO:0000313" key="2">
    <source>
        <dbReference type="Proteomes" id="UP000318336"/>
    </source>
</evidence>
<dbReference type="AlphaFoldDB" id="A0A542X8G4"/>
<name>A0A542X8G4_9MICO</name>
<keyword evidence="2" id="KW-1185">Reference proteome</keyword>
<reference evidence="1 2" key="1">
    <citation type="submission" date="2019-06" db="EMBL/GenBank/DDBJ databases">
        <title>Sequencing the genomes of 1000 actinobacteria strains.</title>
        <authorList>
            <person name="Klenk H.-P."/>
        </authorList>
    </citation>
    <scope>NUCLEOTIDE SEQUENCE [LARGE SCALE GENOMIC DNA]</scope>
    <source>
        <strain evidence="1 2">DSM 24617</strain>
    </source>
</reference>
<accession>A0A542X8G4</accession>
<comment type="caution">
    <text evidence="1">The sequence shown here is derived from an EMBL/GenBank/DDBJ whole genome shotgun (WGS) entry which is preliminary data.</text>
</comment>
<sequence length="179" mass="19566">MNGWRVRAVGDDLDVVDPAGRWQLRVTCAASAEGWEAARRGRIPLDAACTLQTPAGEQVTCRPRAEIPLRRRSATRDVTLAGRAYSYRPTTDRVSVLERDGVRIARLHKSWQLVWSGRRPSTKDLGFTMEASAPLDVLDEALVVAFGAVIAPPGHEGAVTRIVRCPIRLASSTADLLQV</sequence>